<reference evidence="3 4" key="1">
    <citation type="submission" date="2022-09" db="EMBL/GenBank/DDBJ databases">
        <title>Chelativorans salina sp. nov., a novel slightly halophilic bacterium isolated from a saline lake sediment enrichment.</title>
        <authorList>
            <person name="Gao L."/>
            <person name="Fang B.-Z."/>
            <person name="Li W.-J."/>
        </authorList>
    </citation>
    <scope>NUCLEOTIDE SEQUENCE [LARGE SCALE GENOMIC DNA]</scope>
    <source>
        <strain evidence="3 4">EGI FJ00035</strain>
    </source>
</reference>
<dbReference type="InterPro" id="IPR011041">
    <property type="entry name" value="Quinoprot_gluc/sorb_DH_b-prop"/>
</dbReference>
<keyword evidence="4" id="KW-1185">Reference proteome</keyword>
<name>A0ABT2LV39_9HYPH</name>
<protein>
    <submittedName>
        <fullName evidence="3">PQQ-dependent sugar dehydrogenase</fullName>
    </submittedName>
</protein>
<gene>
    <name evidence="3" type="ORF">N5A92_25660</name>
</gene>
<comment type="caution">
    <text evidence="3">The sequence shown here is derived from an EMBL/GenBank/DDBJ whole genome shotgun (WGS) entry which is preliminary data.</text>
</comment>
<dbReference type="Pfam" id="PF22807">
    <property type="entry name" value="TrAA12"/>
    <property type="match status" value="1"/>
</dbReference>
<accession>A0ABT2LV39</accession>
<dbReference type="InterPro" id="IPR011042">
    <property type="entry name" value="6-blade_b-propeller_TolB-like"/>
</dbReference>
<keyword evidence="1" id="KW-0732">Signal</keyword>
<evidence type="ECO:0000313" key="4">
    <source>
        <dbReference type="Proteomes" id="UP001320831"/>
    </source>
</evidence>
<feature type="chain" id="PRO_5045878452" evidence="1">
    <location>
        <begin position="21"/>
        <end position="388"/>
    </location>
</feature>
<dbReference type="Proteomes" id="UP001320831">
    <property type="component" value="Unassembled WGS sequence"/>
</dbReference>
<feature type="domain" description="Pyrroloquinoline quinone-dependent pyranose dehydrogenase beta-propeller" evidence="2">
    <location>
        <begin position="50"/>
        <end position="386"/>
    </location>
</feature>
<proteinExistence type="predicted"/>
<sequence length="388" mass="42109">MAWKALLAAGTLLLPAHVHAQQYGELHTVETNVFRPEQRELSDDLVQQLQLPDGFSVTLFARDLQGPRMLAVGEDGTVYATGPSQGEVIALDGAGSEPRTVASDLAGVHGIAIRDRRMYLATATEIMAADIGDDGSLGEMETIIDDLPGGGQHARTTIGFAPDGALHVNMGSSCNSCFELTEEKAADLRVNVEDGSRSVFAHGLRNHLGFDWHPETGQMWATDQGVDHRGDEFPGEELNLIEEGAHYGWPFCIGDREPDWMSFTEPEGAEKGEYCRNETEAPTLTFDAHASALNLVFYDAEQFPEEYHNDAFVALHGSFNRAEPAGYKVVRVVFENGEPQQVEDFLTGFLIEDGQAHFGRPAGLAIAADGALLVADDANGAIYRIAHE</sequence>
<feature type="signal peptide" evidence="1">
    <location>
        <begin position="1"/>
        <end position="20"/>
    </location>
</feature>
<dbReference type="Gene3D" id="2.120.10.30">
    <property type="entry name" value="TolB, C-terminal domain"/>
    <property type="match status" value="1"/>
</dbReference>
<dbReference type="SUPFAM" id="SSF50952">
    <property type="entry name" value="Soluble quinoprotein glucose dehydrogenase"/>
    <property type="match status" value="1"/>
</dbReference>
<dbReference type="PANTHER" id="PTHR19328:SF53">
    <property type="entry name" value="MEMBRANE PROTEIN"/>
    <property type="match status" value="1"/>
</dbReference>
<dbReference type="RefSeq" id="WP_260907329.1">
    <property type="nucleotide sequence ID" value="NZ_JAOCZP010000013.1"/>
</dbReference>
<evidence type="ECO:0000313" key="3">
    <source>
        <dbReference type="EMBL" id="MCT7378401.1"/>
    </source>
</evidence>
<dbReference type="InterPro" id="IPR054539">
    <property type="entry name" value="Beta-prop_PDH"/>
</dbReference>
<dbReference type="PANTHER" id="PTHR19328">
    <property type="entry name" value="HEDGEHOG-INTERACTING PROTEIN"/>
    <property type="match status" value="1"/>
</dbReference>
<evidence type="ECO:0000256" key="1">
    <source>
        <dbReference type="SAM" id="SignalP"/>
    </source>
</evidence>
<evidence type="ECO:0000259" key="2">
    <source>
        <dbReference type="Pfam" id="PF22807"/>
    </source>
</evidence>
<dbReference type="EMBL" id="JAOCZP010000013">
    <property type="protein sequence ID" value="MCT7378401.1"/>
    <property type="molecule type" value="Genomic_DNA"/>
</dbReference>
<organism evidence="3 4">
    <name type="scientific">Chelativorans salis</name>
    <dbReference type="NCBI Taxonomy" id="2978478"/>
    <lineage>
        <taxon>Bacteria</taxon>
        <taxon>Pseudomonadati</taxon>
        <taxon>Pseudomonadota</taxon>
        <taxon>Alphaproteobacteria</taxon>
        <taxon>Hyphomicrobiales</taxon>
        <taxon>Phyllobacteriaceae</taxon>
        <taxon>Chelativorans</taxon>
    </lineage>
</organism>